<dbReference type="RefSeq" id="WP_147927722.1">
    <property type="nucleotide sequence ID" value="NZ_VKAC01000011.1"/>
</dbReference>
<keyword evidence="10" id="KW-1185">Reference proteome</keyword>
<dbReference type="PROSITE" id="PS50928">
    <property type="entry name" value="ABC_TM1"/>
    <property type="match status" value="1"/>
</dbReference>
<comment type="subcellular location">
    <subcellularLocation>
        <location evidence="1">Cell membrane</location>
        <topology evidence="1">Multi-pass membrane protein</topology>
    </subcellularLocation>
</comment>
<dbReference type="PANTHER" id="PTHR30193">
    <property type="entry name" value="ABC TRANSPORTER PERMEASE PROTEIN"/>
    <property type="match status" value="1"/>
</dbReference>
<evidence type="ECO:0000256" key="1">
    <source>
        <dbReference type="ARBA" id="ARBA00004651"/>
    </source>
</evidence>
<reference evidence="9 10" key="1">
    <citation type="submission" date="2019-07" db="EMBL/GenBank/DDBJ databases">
        <title>Quadrisphaera sp. strain DD2A genome sequencing and assembly.</title>
        <authorList>
            <person name="Kim I."/>
        </authorList>
    </citation>
    <scope>NUCLEOTIDE SEQUENCE [LARGE SCALE GENOMIC DNA]</scope>
    <source>
        <strain evidence="9 10">DD2A</strain>
    </source>
</reference>
<evidence type="ECO:0000256" key="6">
    <source>
        <dbReference type="ARBA" id="ARBA00023136"/>
    </source>
</evidence>
<evidence type="ECO:0000313" key="9">
    <source>
        <dbReference type="EMBL" id="TXR52955.1"/>
    </source>
</evidence>
<dbReference type="PANTHER" id="PTHR30193:SF41">
    <property type="entry name" value="DIACETYLCHITOBIOSE UPTAKE SYSTEM PERMEASE PROTEIN NGCF"/>
    <property type="match status" value="1"/>
</dbReference>
<organism evidence="9 10">
    <name type="scientific">Quadrisphaera setariae</name>
    <dbReference type="NCBI Taxonomy" id="2593304"/>
    <lineage>
        <taxon>Bacteria</taxon>
        <taxon>Bacillati</taxon>
        <taxon>Actinomycetota</taxon>
        <taxon>Actinomycetes</taxon>
        <taxon>Kineosporiales</taxon>
        <taxon>Kineosporiaceae</taxon>
        <taxon>Quadrisphaera</taxon>
    </lineage>
</organism>
<dbReference type="AlphaFoldDB" id="A0A5C8Z4D2"/>
<dbReference type="OrthoDB" id="3210259at2"/>
<keyword evidence="5 7" id="KW-1133">Transmembrane helix</keyword>
<feature type="transmembrane region" description="Helical" evidence="7">
    <location>
        <begin position="175"/>
        <end position="197"/>
    </location>
</feature>
<feature type="transmembrane region" description="Helical" evidence="7">
    <location>
        <begin position="88"/>
        <end position="112"/>
    </location>
</feature>
<dbReference type="GO" id="GO:0005886">
    <property type="term" value="C:plasma membrane"/>
    <property type="evidence" value="ECO:0007669"/>
    <property type="project" value="UniProtKB-SubCell"/>
</dbReference>
<evidence type="ECO:0000256" key="4">
    <source>
        <dbReference type="ARBA" id="ARBA00022692"/>
    </source>
</evidence>
<feature type="transmembrane region" description="Helical" evidence="7">
    <location>
        <begin position="31"/>
        <end position="56"/>
    </location>
</feature>
<keyword evidence="4 7" id="KW-0812">Transmembrane</keyword>
<proteinExistence type="predicted"/>
<feature type="domain" description="ABC transmembrane type-1" evidence="8">
    <location>
        <begin position="90"/>
        <end position="301"/>
    </location>
</feature>
<dbReference type="GO" id="GO:0055085">
    <property type="term" value="P:transmembrane transport"/>
    <property type="evidence" value="ECO:0007669"/>
    <property type="project" value="InterPro"/>
</dbReference>
<feature type="transmembrane region" description="Helical" evidence="7">
    <location>
        <begin position="282"/>
        <end position="303"/>
    </location>
</feature>
<evidence type="ECO:0000256" key="3">
    <source>
        <dbReference type="ARBA" id="ARBA00022475"/>
    </source>
</evidence>
<evidence type="ECO:0000256" key="2">
    <source>
        <dbReference type="ARBA" id="ARBA00022448"/>
    </source>
</evidence>
<accession>A0A5C8Z4D2</accession>
<sequence>MTAPTDLRAAALPQAGRRPARRPQPRLSKAVGYLFTGPYVLFALAFGIGPAVYAVLLSFSAPDGDFAGVSNYARVLDDFRFIPAVVHVGLYLALWLVSLLVFVVLLTLMVHAISVRWLSGALRLAYYLPGALAGASSVLLWLFMLNPSASPAAWLLRLMGFESFASTIAPDGLPIIFTLIAFWSGAGGWIVVMYGALNNIPHEVMEAARIDGCGPVQMALKIQLPLLRKWIAYMAVLSLAGGTQIFVEPTMLSQASNGQVPNDYSINQLAYLYAFNIRDFNASAAIAVMLLVVALALSAIFVWRGGLFETEDV</sequence>
<dbReference type="InterPro" id="IPR000515">
    <property type="entry name" value="MetI-like"/>
</dbReference>
<dbReference type="EMBL" id="VKAC01000011">
    <property type="protein sequence ID" value="TXR52955.1"/>
    <property type="molecule type" value="Genomic_DNA"/>
</dbReference>
<dbReference type="Gene3D" id="1.10.3720.10">
    <property type="entry name" value="MetI-like"/>
    <property type="match status" value="1"/>
</dbReference>
<dbReference type="InterPro" id="IPR051393">
    <property type="entry name" value="ABC_transporter_permease"/>
</dbReference>
<evidence type="ECO:0000313" key="10">
    <source>
        <dbReference type="Proteomes" id="UP000321234"/>
    </source>
</evidence>
<keyword evidence="3" id="KW-1003">Cell membrane</keyword>
<dbReference type="Proteomes" id="UP000321234">
    <property type="component" value="Unassembled WGS sequence"/>
</dbReference>
<evidence type="ECO:0000256" key="5">
    <source>
        <dbReference type="ARBA" id="ARBA00022989"/>
    </source>
</evidence>
<comment type="caution">
    <text evidence="9">The sequence shown here is derived from an EMBL/GenBank/DDBJ whole genome shotgun (WGS) entry which is preliminary data.</text>
</comment>
<gene>
    <name evidence="9" type="ORF">FMM08_17905</name>
</gene>
<dbReference type="CDD" id="cd06261">
    <property type="entry name" value="TM_PBP2"/>
    <property type="match status" value="1"/>
</dbReference>
<dbReference type="InterPro" id="IPR035906">
    <property type="entry name" value="MetI-like_sf"/>
</dbReference>
<feature type="transmembrane region" description="Helical" evidence="7">
    <location>
        <begin position="124"/>
        <end position="144"/>
    </location>
</feature>
<keyword evidence="6 7" id="KW-0472">Membrane</keyword>
<evidence type="ECO:0000259" key="8">
    <source>
        <dbReference type="PROSITE" id="PS50928"/>
    </source>
</evidence>
<protein>
    <submittedName>
        <fullName evidence="9">Sugar ABC transporter permease</fullName>
    </submittedName>
</protein>
<name>A0A5C8Z4D2_9ACTN</name>
<evidence type="ECO:0000256" key="7">
    <source>
        <dbReference type="SAM" id="Phobius"/>
    </source>
</evidence>
<keyword evidence="2" id="KW-0813">Transport</keyword>
<dbReference type="SUPFAM" id="SSF161098">
    <property type="entry name" value="MetI-like"/>
    <property type="match status" value="1"/>
</dbReference>